<accession>A0AB39MT29</accession>
<dbReference type="EMBL" id="CP163431">
    <property type="protein sequence ID" value="XDQ07898.1"/>
    <property type="molecule type" value="Genomic_DNA"/>
</dbReference>
<dbReference type="GO" id="GO:0006355">
    <property type="term" value="P:regulation of DNA-templated transcription"/>
    <property type="evidence" value="ECO:0007669"/>
    <property type="project" value="InterPro"/>
</dbReference>
<dbReference type="Pfam" id="PF00989">
    <property type="entry name" value="PAS"/>
    <property type="match status" value="1"/>
</dbReference>
<name>A0AB39MT29_9ACTN</name>
<dbReference type="AlphaFoldDB" id="A0AB39MT29"/>
<gene>
    <name evidence="2" type="ORF">AB5J58_21650</name>
</gene>
<dbReference type="InterPro" id="IPR013767">
    <property type="entry name" value="PAS_fold"/>
</dbReference>
<dbReference type="InterPro" id="IPR000014">
    <property type="entry name" value="PAS"/>
</dbReference>
<dbReference type="SUPFAM" id="SSF55785">
    <property type="entry name" value="PYP-like sensor domain (PAS domain)"/>
    <property type="match status" value="1"/>
</dbReference>
<feature type="domain" description="PAS" evidence="1">
    <location>
        <begin position="1"/>
        <end position="40"/>
    </location>
</feature>
<protein>
    <submittedName>
        <fullName evidence="2">PAS domain-containing protein</fullName>
    </submittedName>
</protein>
<dbReference type="InterPro" id="IPR035965">
    <property type="entry name" value="PAS-like_dom_sf"/>
</dbReference>
<evidence type="ECO:0000259" key="1">
    <source>
        <dbReference type="PROSITE" id="PS50112"/>
    </source>
</evidence>
<dbReference type="PROSITE" id="PS50112">
    <property type="entry name" value="PAS"/>
    <property type="match status" value="1"/>
</dbReference>
<reference evidence="2" key="1">
    <citation type="submission" date="2024-07" db="EMBL/GenBank/DDBJ databases">
        <authorList>
            <person name="Yu S.T."/>
        </authorList>
    </citation>
    <scope>NUCLEOTIDE SEQUENCE</scope>
    <source>
        <strain evidence="2">R08</strain>
    </source>
</reference>
<proteinExistence type="predicted"/>
<dbReference type="Gene3D" id="3.30.450.20">
    <property type="entry name" value="PAS domain"/>
    <property type="match status" value="1"/>
</dbReference>
<dbReference type="RefSeq" id="WP_369192592.1">
    <property type="nucleotide sequence ID" value="NZ_CP163431.1"/>
</dbReference>
<organism evidence="2">
    <name type="scientific">Streptomyces sp. R08</name>
    <dbReference type="NCBI Taxonomy" id="3238624"/>
    <lineage>
        <taxon>Bacteria</taxon>
        <taxon>Bacillati</taxon>
        <taxon>Actinomycetota</taxon>
        <taxon>Actinomycetes</taxon>
        <taxon>Kitasatosporales</taxon>
        <taxon>Streptomycetaceae</taxon>
        <taxon>Streptomyces</taxon>
    </lineage>
</organism>
<sequence>MADDPDAPTAAIVVDADGRVSGWSDGGRLLLGWSPEDVLGVVFKCHAHISSDARVTAAW</sequence>
<dbReference type="CDD" id="cd00130">
    <property type="entry name" value="PAS"/>
    <property type="match status" value="1"/>
</dbReference>
<evidence type="ECO:0000313" key="2">
    <source>
        <dbReference type="EMBL" id="XDQ07898.1"/>
    </source>
</evidence>